<sequence length="33" mass="3851">MDYQTYQNYAPFDQIYSCNSSERIGESSSLCCF</sequence>
<protein>
    <submittedName>
        <fullName evidence="1">Uncharacterized protein</fullName>
    </submittedName>
</protein>
<dbReference type="EMBL" id="JAQIZT010000010">
    <property type="protein sequence ID" value="KAJ6982846.1"/>
    <property type="molecule type" value="Genomic_DNA"/>
</dbReference>
<reference evidence="1" key="1">
    <citation type="journal article" date="2023" name="Mol. Ecol. Resour.">
        <title>Chromosome-level genome assembly of a triploid poplar Populus alba 'Berolinensis'.</title>
        <authorList>
            <person name="Chen S."/>
            <person name="Yu Y."/>
            <person name="Wang X."/>
            <person name="Wang S."/>
            <person name="Zhang T."/>
            <person name="Zhou Y."/>
            <person name="He R."/>
            <person name="Meng N."/>
            <person name="Wang Y."/>
            <person name="Liu W."/>
            <person name="Liu Z."/>
            <person name="Liu J."/>
            <person name="Guo Q."/>
            <person name="Huang H."/>
            <person name="Sederoff R.R."/>
            <person name="Wang G."/>
            <person name="Qu G."/>
            <person name="Chen S."/>
        </authorList>
    </citation>
    <scope>NUCLEOTIDE SEQUENCE</scope>
    <source>
        <strain evidence="1">SC-2020</strain>
    </source>
</reference>
<organism evidence="1 2">
    <name type="scientific">Populus alba x Populus x berolinensis</name>
    <dbReference type="NCBI Taxonomy" id="444605"/>
    <lineage>
        <taxon>Eukaryota</taxon>
        <taxon>Viridiplantae</taxon>
        <taxon>Streptophyta</taxon>
        <taxon>Embryophyta</taxon>
        <taxon>Tracheophyta</taxon>
        <taxon>Spermatophyta</taxon>
        <taxon>Magnoliopsida</taxon>
        <taxon>eudicotyledons</taxon>
        <taxon>Gunneridae</taxon>
        <taxon>Pentapetalae</taxon>
        <taxon>rosids</taxon>
        <taxon>fabids</taxon>
        <taxon>Malpighiales</taxon>
        <taxon>Salicaceae</taxon>
        <taxon>Saliceae</taxon>
        <taxon>Populus</taxon>
    </lineage>
</organism>
<evidence type="ECO:0000313" key="2">
    <source>
        <dbReference type="Proteomes" id="UP001164929"/>
    </source>
</evidence>
<accession>A0AAD6MCQ2</accession>
<gene>
    <name evidence="1" type="ORF">NC653_025839</name>
</gene>
<evidence type="ECO:0000313" key="1">
    <source>
        <dbReference type="EMBL" id="KAJ6982846.1"/>
    </source>
</evidence>
<keyword evidence="2" id="KW-1185">Reference proteome</keyword>
<dbReference type="Proteomes" id="UP001164929">
    <property type="component" value="Chromosome 10"/>
</dbReference>
<dbReference type="AlphaFoldDB" id="A0AAD6MCQ2"/>
<proteinExistence type="predicted"/>
<name>A0AAD6MCQ2_9ROSI</name>
<comment type="caution">
    <text evidence="1">The sequence shown here is derived from an EMBL/GenBank/DDBJ whole genome shotgun (WGS) entry which is preliminary data.</text>
</comment>